<organism evidence="4">
    <name type="scientific">Tanacetum cinerariifolium</name>
    <name type="common">Dalmatian daisy</name>
    <name type="synonym">Chrysanthemum cinerariifolium</name>
    <dbReference type="NCBI Taxonomy" id="118510"/>
    <lineage>
        <taxon>Eukaryota</taxon>
        <taxon>Viridiplantae</taxon>
        <taxon>Streptophyta</taxon>
        <taxon>Embryophyta</taxon>
        <taxon>Tracheophyta</taxon>
        <taxon>Spermatophyta</taxon>
        <taxon>Magnoliopsida</taxon>
        <taxon>eudicotyledons</taxon>
        <taxon>Gunneridae</taxon>
        <taxon>Pentapetalae</taxon>
        <taxon>asterids</taxon>
        <taxon>campanulids</taxon>
        <taxon>Asterales</taxon>
        <taxon>Asteraceae</taxon>
        <taxon>Asteroideae</taxon>
        <taxon>Anthemideae</taxon>
        <taxon>Anthemidinae</taxon>
        <taxon>Tanacetum</taxon>
    </lineage>
</organism>
<gene>
    <name evidence="4" type="ORF">Tci_037355</name>
</gene>
<dbReference type="FunFam" id="3.30.70.270:FF:000020">
    <property type="entry name" value="Transposon Tf2-6 polyprotein-like Protein"/>
    <property type="match status" value="1"/>
</dbReference>
<dbReference type="GO" id="GO:0003964">
    <property type="term" value="F:RNA-directed DNA polymerase activity"/>
    <property type="evidence" value="ECO:0007669"/>
    <property type="project" value="UniProtKB-KW"/>
</dbReference>
<protein>
    <submittedName>
        <fullName evidence="4">Putative reverse transcriptase domain, ribonuclease H-like domain protein</fullName>
    </submittedName>
</protein>
<evidence type="ECO:0000313" key="4">
    <source>
        <dbReference type="EMBL" id="GEU65377.1"/>
    </source>
</evidence>
<feature type="region of interest" description="Disordered" evidence="2">
    <location>
        <begin position="597"/>
        <end position="619"/>
    </location>
</feature>
<dbReference type="InterPro" id="IPR012337">
    <property type="entry name" value="RNaseH-like_sf"/>
</dbReference>
<evidence type="ECO:0000256" key="2">
    <source>
        <dbReference type="SAM" id="MobiDB-lite"/>
    </source>
</evidence>
<dbReference type="Pfam" id="PF07727">
    <property type="entry name" value="RVT_2"/>
    <property type="match status" value="1"/>
</dbReference>
<name>A0A6L2LWS2_TANCI</name>
<dbReference type="InterPro" id="IPR041577">
    <property type="entry name" value="RT_RNaseH_2"/>
</dbReference>
<dbReference type="SUPFAM" id="SSF56672">
    <property type="entry name" value="DNA/RNA polymerases"/>
    <property type="match status" value="1"/>
</dbReference>
<comment type="caution">
    <text evidence="4">The sequence shown here is derived from an EMBL/GenBank/DDBJ whole genome shotgun (WGS) entry which is preliminary data.</text>
</comment>
<evidence type="ECO:0000256" key="1">
    <source>
        <dbReference type="ARBA" id="ARBA00023268"/>
    </source>
</evidence>
<dbReference type="InterPro" id="IPR056924">
    <property type="entry name" value="SH3_Tf2-1"/>
</dbReference>
<dbReference type="InterPro" id="IPR043128">
    <property type="entry name" value="Rev_trsase/Diguanyl_cyclase"/>
</dbReference>
<keyword evidence="1" id="KW-0511">Multifunctional enzyme</keyword>
<dbReference type="Pfam" id="PF08284">
    <property type="entry name" value="RVP_2"/>
    <property type="match status" value="1"/>
</dbReference>
<dbReference type="InterPro" id="IPR001584">
    <property type="entry name" value="Integrase_cat-core"/>
</dbReference>
<proteinExistence type="predicted"/>
<dbReference type="InterPro" id="IPR043502">
    <property type="entry name" value="DNA/RNA_pol_sf"/>
</dbReference>
<dbReference type="InterPro" id="IPR036397">
    <property type="entry name" value="RNaseH_sf"/>
</dbReference>
<accession>A0A6L2LWS2</accession>
<dbReference type="EMBL" id="BKCJ010005189">
    <property type="protein sequence ID" value="GEU65377.1"/>
    <property type="molecule type" value="Genomic_DNA"/>
</dbReference>
<keyword evidence="4" id="KW-0808">Transferase</keyword>
<dbReference type="SUPFAM" id="SSF53098">
    <property type="entry name" value="Ribonuclease H-like"/>
    <property type="match status" value="1"/>
</dbReference>
<evidence type="ECO:0000259" key="3">
    <source>
        <dbReference type="PROSITE" id="PS50994"/>
    </source>
</evidence>
<dbReference type="PANTHER" id="PTHR37984:SF5">
    <property type="entry name" value="PROTEIN NYNRIN-LIKE"/>
    <property type="match status" value="1"/>
</dbReference>
<dbReference type="Pfam" id="PF24626">
    <property type="entry name" value="SH3_Tf2-1"/>
    <property type="match status" value="1"/>
</dbReference>
<keyword evidence="4" id="KW-0548">Nucleotidyltransferase</keyword>
<dbReference type="Pfam" id="PF17919">
    <property type="entry name" value="RT_RNaseH_2"/>
    <property type="match status" value="1"/>
</dbReference>
<keyword evidence="4" id="KW-0695">RNA-directed DNA polymerase</keyword>
<dbReference type="PROSITE" id="PS50994">
    <property type="entry name" value="INTEGRASE"/>
    <property type="match status" value="1"/>
</dbReference>
<dbReference type="GO" id="GO:0003676">
    <property type="term" value="F:nucleic acid binding"/>
    <property type="evidence" value="ECO:0007669"/>
    <property type="project" value="InterPro"/>
</dbReference>
<dbReference type="Gene3D" id="3.30.420.10">
    <property type="entry name" value="Ribonuclease H-like superfamily/Ribonuclease H"/>
    <property type="match status" value="1"/>
</dbReference>
<dbReference type="InterPro" id="IPR013103">
    <property type="entry name" value="RVT_2"/>
</dbReference>
<feature type="compositionally biased region" description="Acidic residues" evidence="2">
    <location>
        <begin position="606"/>
        <end position="616"/>
    </location>
</feature>
<dbReference type="GO" id="GO:0015074">
    <property type="term" value="P:DNA integration"/>
    <property type="evidence" value="ECO:0007669"/>
    <property type="project" value="InterPro"/>
</dbReference>
<dbReference type="InterPro" id="IPR050951">
    <property type="entry name" value="Retrovirus_Pol_polyprotein"/>
</dbReference>
<dbReference type="Gene3D" id="3.30.70.270">
    <property type="match status" value="1"/>
</dbReference>
<dbReference type="AlphaFoldDB" id="A0A6L2LWS2"/>
<sequence>MVRNNEYLKLNLDLLEEKREQAAIREARSKAKIKKHYNSKVCNTSFTPGDFVYQSSEASHAEGEGKLGPKWEGPYKVTEALGKGAYKLRDRNGKLLSRTKNVRNLKKFYIHEIFDAIIGMDWLAKYQAVIVCAEKIVHIPWGNETLIVRGDGSDRRNETRLNIISYTKMQKYMLEGCHTFLAHVTTKETKDKSEKKRLEDVLIVRDFPEVFPEDLPGLLPTRKLEFQINLIPGAAPVARAPYRLAHKGIHVDPAKIKSIKDWVYPKSPTEIRQFLGLVGYYRRFIEGFSKIAEPMTKLIQKRVKFDWGDKQEASFQVLKKKLCSAPILALREGSEDFIVYCHALIKGLGAVLMQREKVIAYASRQLKIHEKNYMTHDLELGAVTKAQKPKNIKNEDVGVRFGKRQKLNPIYVRPFKVLEHVGSVAYKLKLPQELSRMARKPYSHQLERAKDLLGLIHTDEVENQLEKTIKSLRFDLGGEYMSQEFLDHLKEHGIIAHRTPPYTAQHNRVSERRNQTLLDMVRCMMSQNNLLKSFWDYALESAARILNMVPTKKFDKTPYELWHGQAPKLSYLKVLGYQVACRSLEDLEFIHKEDTNPSIDTRLDHEEDDQEIDEPQSDINPIRRSSRTRCAPNQMCLYIDAEEHKLGDLGEPANYKVALLEPESEKWLTAMNVKMQSMKDNNVWELVQLPPNAKIVGHKWIFKKKTDIKGAVHTFESRLVAKGFTKTYKVDYEETYSPVVDIRAIRIFISIDAFYDYEICQMDVKIPFLNRYLSEVVYIVTPRNGRNARRDEKGIITTH</sequence>
<dbReference type="PANTHER" id="PTHR37984">
    <property type="entry name" value="PROTEIN CBG26694"/>
    <property type="match status" value="1"/>
</dbReference>
<feature type="domain" description="Integrase catalytic" evidence="3">
    <location>
        <begin position="405"/>
        <end position="566"/>
    </location>
</feature>
<reference evidence="4" key="1">
    <citation type="journal article" date="2019" name="Sci. Rep.">
        <title>Draft genome of Tanacetum cinerariifolium, the natural source of mosquito coil.</title>
        <authorList>
            <person name="Yamashiro T."/>
            <person name="Shiraishi A."/>
            <person name="Satake H."/>
            <person name="Nakayama K."/>
        </authorList>
    </citation>
    <scope>NUCLEOTIDE SEQUENCE</scope>
</reference>